<dbReference type="PANTHER" id="PTHR28004">
    <property type="entry name" value="ZGC:162816-RELATED"/>
    <property type="match status" value="1"/>
</dbReference>
<evidence type="ECO:0000256" key="7">
    <source>
        <dbReference type="ARBA" id="ARBA00023239"/>
    </source>
</evidence>
<comment type="catalytic activity">
    <reaction evidence="8">
        <text>D-serine = pyruvate + NH4(+)</text>
        <dbReference type="Rhea" id="RHEA:13977"/>
        <dbReference type="ChEBI" id="CHEBI:15361"/>
        <dbReference type="ChEBI" id="CHEBI:28938"/>
        <dbReference type="ChEBI" id="CHEBI:35247"/>
        <dbReference type="EC" id="4.3.1.18"/>
    </reaction>
    <physiologicalReaction direction="left-to-right" evidence="8">
        <dbReference type="Rhea" id="RHEA:13978"/>
    </physiologicalReaction>
</comment>
<dbReference type="EMBL" id="CM000639">
    <property type="protein sequence ID" value="EED94573.1"/>
    <property type="molecule type" value="Genomic_DNA"/>
</dbReference>
<comment type="cofactor">
    <cofactor evidence="1">
        <name>pyridoxal 5'-phosphate</name>
        <dbReference type="ChEBI" id="CHEBI:597326"/>
    </cofactor>
</comment>
<dbReference type="InParanoid" id="B8BTB3"/>
<dbReference type="GeneID" id="7445160"/>
<dbReference type="InterPro" id="IPR051466">
    <property type="entry name" value="D-amino_acid_metab_enzyme"/>
</dbReference>
<dbReference type="Pfam" id="PF14031">
    <property type="entry name" value="D-ser_dehydrat"/>
    <property type="match status" value="1"/>
</dbReference>
<reference evidence="13 14" key="2">
    <citation type="journal article" date="2008" name="Nature">
        <title>The Phaeodactylum genome reveals the evolutionary history of diatom genomes.</title>
        <authorList>
            <person name="Bowler C."/>
            <person name="Allen A.E."/>
            <person name="Badger J.H."/>
            <person name="Grimwood J."/>
            <person name="Jabbari K."/>
            <person name="Kuo A."/>
            <person name="Maheswari U."/>
            <person name="Martens C."/>
            <person name="Maumus F."/>
            <person name="Otillar R.P."/>
            <person name="Rayko E."/>
            <person name="Salamov A."/>
            <person name="Vandepoele K."/>
            <person name="Beszteri B."/>
            <person name="Gruber A."/>
            <person name="Heijde M."/>
            <person name="Katinka M."/>
            <person name="Mock T."/>
            <person name="Valentin K."/>
            <person name="Verret F."/>
            <person name="Berges J.A."/>
            <person name="Brownlee C."/>
            <person name="Cadoret J.P."/>
            <person name="Chiovitti A."/>
            <person name="Choi C.J."/>
            <person name="Coesel S."/>
            <person name="De Martino A."/>
            <person name="Detter J.C."/>
            <person name="Durkin C."/>
            <person name="Falciatore A."/>
            <person name="Fournet J."/>
            <person name="Haruta M."/>
            <person name="Huysman M.J."/>
            <person name="Jenkins B.D."/>
            <person name="Jiroutova K."/>
            <person name="Jorgensen R.E."/>
            <person name="Joubert Y."/>
            <person name="Kaplan A."/>
            <person name="Kroger N."/>
            <person name="Kroth P.G."/>
            <person name="La Roche J."/>
            <person name="Lindquist E."/>
            <person name="Lommer M."/>
            <person name="Martin-Jezequel V."/>
            <person name="Lopez P.J."/>
            <person name="Lucas S."/>
            <person name="Mangogna M."/>
            <person name="McGinnis K."/>
            <person name="Medlin L.K."/>
            <person name="Montsant A."/>
            <person name="Oudot-Le Secq M.P."/>
            <person name="Napoli C."/>
            <person name="Obornik M."/>
            <person name="Parker M.S."/>
            <person name="Petit J.L."/>
            <person name="Porcel B.M."/>
            <person name="Poulsen N."/>
            <person name="Robison M."/>
            <person name="Rychlewski L."/>
            <person name="Rynearson T.A."/>
            <person name="Schmutz J."/>
            <person name="Shapiro H."/>
            <person name="Siaut M."/>
            <person name="Stanley M."/>
            <person name="Sussman M.R."/>
            <person name="Taylor A.R."/>
            <person name="Vardi A."/>
            <person name="von Dassow P."/>
            <person name="Vyverman W."/>
            <person name="Willis A."/>
            <person name="Wyrwicz L.S."/>
            <person name="Rokhsar D.S."/>
            <person name="Weissenbach J."/>
            <person name="Armbrust E.V."/>
            <person name="Green B.R."/>
            <person name="Van de Peer Y."/>
            <person name="Grigoriev I.V."/>
        </authorList>
    </citation>
    <scope>NUCLEOTIDE SEQUENCE [LARGE SCALE GENOMIC DNA]</scope>
    <source>
        <strain evidence="13 14">CCMP1335</strain>
    </source>
</reference>
<dbReference type="RefSeq" id="XP_002287130.1">
    <property type="nucleotide sequence ID" value="XM_002287094.1"/>
</dbReference>
<dbReference type="GO" id="GO:0008721">
    <property type="term" value="F:D-serine ammonia-lyase activity"/>
    <property type="evidence" value="ECO:0000318"/>
    <property type="project" value="GO_Central"/>
</dbReference>
<protein>
    <recommendedName>
        <fullName evidence="10">D-serine dehydratase</fullName>
        <ecNumber evidence="9">4.3.1.18</ecNumber>
    </recommendedName>
    <alternativeName>
        <fullName evidence="11">D-serine deaminase</fullName>
    </alternativeName>
</protein>
<evidence type="ECO:0000313" key="14">
    <source>
        <dbReference type="Proteomes" id="UP000001449"/>
    </source>
</evidence>
<reference evidence="13 14" key="1">
    <citation type="journal article" date="2004" name="Science">
        <title>The genome of the diatom Thalassiosira pseudonana: ecology, evolution, and metabolism.</title>
        <authorList>
            <person name="Armbrust E.V."/>
            <person name="Berges J.A."/>
            <person name="Bowler C."/>
            <person name="Green B.R."/>
            <person name="Martinez D."/>
            <person name="Putnam N.H."/>
            <person name="Zhou S."/>
            <person name="Allen A.E."/>
            <person name="Apt K.E."/>
            <person name="Bechner M."/>
            <person name="Brzezinski M.A."/>
            <person name="Chaal B.K."/>
            <person name="Chiovitti A."/>
            <person name="Davis A.K."/>
            <person name="Demarest M.S."/>
            <person name="Detter J.C."/>
            <person name="Glavina T."/>
            <person name="Goodstein D."/>
            <person name="Hadi M.Z."/>
            <person name="Hellsten U."/>
            <person name="Hildebrand M."/>
            <person name="Jenkins B.D."/>
            <person name="Jurka J."/>
            <person name="Kapitonov V.V."/>
            <person name="Kroger N."/>
            <person name="Lau W.W."/>
            <person name="Lane T.W."/>
            <person name="Larimer F.W."/>
            <person name="Lippmeier J.C."/>
            <person name="Lucas S."/>
            <person name="Medina M."/>
            <person name="Montsant A."/>
            <person name="Obornik M."/>
            <person name="Parker M.S."/>
            <person name="Palenik B."/>
            <person name="Pazour G.J."/>
            <person name="Richardson P.M."/>
            <person name="Rynearson T.A."/>
            <person name="Saito M.A."/>
            <person name="Schwartz D.C."/>
            <person name="Thamatrakoln K."/>
            <person name="Valentin K."/>
            <person name="Vardi A."/>
            <person name="Wilkerson F.P."/>
            <person name="Rokhsar D.S."/>
        </authorList>
    </citation>
    <scope>NUCLEOTIDE SEQUENCE [LARGE SCALE GENOMIC DNA]</scope>
    <source>
        <strain evidence="13 14">CCMP1335</strain>
    </source>
</reference>
<sequence>TLQNLDTPAFIVNRHAIHENCNKVRTVAYANGIHHLRPHVKTHKTKEGCLIQAGMGGDGRVVGFVASTTPELSMVVDLACKYKVKPFNDVLYGIPICQSKLKKIQSLKEKLTSSNASGVEGGIHVLVDNTKQVDFLESFIRDNSSSSSSSEPLSNEKWSVFLKLDTGYHRAGITCDNRGVQLAMMVIESSFLDLKGVYSHCGHSYNINDNAEMEHTTQEDLEMIVQFINLLAKQLKQSEKHFDTSALHISIGSTPSMFFHKNSLNNNTLELHPGNYVFYDRQQMWTGACKREESVASFVLTRIIGHYPDTERNSIMVDAGATALTKETTPQGDVCAVLGHPELECYRMSQEVSMIRLRDQSSSFPFDDFALGSSLLLIPNHSCLSAACFSRYYVVDEKGLCSTDAEVIDEWIPVSGW</sequence>
<keyword evidence="14" id="KW-1185">Reference proteome</keyword>
<dbReference type="InterPro" id="IPR001608">
    <property type="entry name" value="Ala_racemase_N"/>
</dbReference>
<evidence type="ECO:0000256" key="5">
    <source>
        <dbReference type="ARBA" id="ARBA00022833"/>
    </source>
</evidence>
<dbReference type="EC" id="4.3.1.18" evidence="9"/>
<dbReference type="OMA" id="WPRFYGW"/>
<evidence type="ECO:0000256" key="11">
    <source>
        <dbReference type="ARBA" id="ARBA00075219"/>
    </source>
</evidence>
<name>B8BTB3_THAPS</name>
<evidence type="ECO:0000256" key="4">
    <source>
        <dbReference type="ARBA" id="ARBA00022723"/>
    </source>
</evidence>
<dbReference type="HOGENOM" id="CLU_031639_2_1_1"/>
<dbReference type="InterPro" id="IPR026956">
    <property type="entry name" value="D-ser_dehydrat-like_dom"/>
</dbReference>
<keyword evidence="5" id="KW-0862">Zinc</keyword>
<evidence type="ECO:0000256" key="2">
    <source>
        <dbReference type="ARBA" id="ARBA00001947"/>
    </source>
</evidence>
<evidence type="ECO:0000256" key="1">
    <source>
        <dbReference type="ARBA" id="ARBA00001933"/>
    </source>
</evidence>
<proteinExistence type="inferred from homology"/>
<keyword evidence="4" id="KW-0479">Metal-binding</keyword>
<organism evidence="13 14">
    <name type="scientific">Thalassiosira pseudonana</name>
    <name type="common">Marine diatom</name>
    <name type="synonym">Cyclotella nana</name>
    <dbReference type="NCBI Taxonomy" id="35128"/>
    <lineage>
        <taxon>Eukaryota</taxon>
        <taxon>Sar</taxon>
        <taxon>Stramenopiles</taxon>
        <taxon>Ochrophyta</taxon>
        <taxon>Bacillariophyta</taxon>
        <taxon>Coscinodiscophyceae</taxon>
        <taxon>Thalassiosirophycidae</taxon>
        <taxon>Thalassiosirales</taxon>
        <taxon>Thalassiosiraceae</taxon>
        <taxon>Thalassiosira</taxon>
    </lineage>
</organism>
<evidence type="ECO:0000256" key="6">
    <source>
        <dbReference type="ARBA" id="ARBA00022898"/>
    </source>
</evidence>
<feature type="domain" description="D-serine dehydratase-like" evidence="12">
    <location>
        <begin position="296"/>
        <end position="396"/>
    </location>
</feature>
<dbReference type="AlphaFoldDB" id="B8BTB3"/>
<feature type="non-terminal residue" evidence="13">
    <location>
        <position position="417"/>
    </location>
</feature>
<dbReference type="InterPro" id="IPR042208">
    <property type="entry name" value="D-ser_dehydrat-like_sf"/>
</dbReference>
<comment type="cofactor">
    <cofactor evidence="2">
        <name>Zn(2+)</name>
        <dbReference type="ChEBI" id="CHEBI:29105"/>
    </cofactor>
</comment>
<keyword evidence="7" id="KW-0456">Lyase</keyword>
<dbReference type="FunFam" id="3.20.20.10:FF:000016">
    <property type="entry name" value="D-serine dehydratase"/>
    <property type="match status" value="1"/>
</dbReference>
<evidence type="ECO:0000259" key="12">
    <source>
        <dbReference type="SMART" id="SM01119"/>
    </source>
</evidence>
<comment type="similarity">
    <text evidence="3">Belongs to the DSD1 family.</text>
</comment>
<dbReference type="eggNOG" id="ENOG502QRZ0">
    <property type="taxonomic scope" value="Eukaryota"/>
</dbReference>
<evidence type="ECO:0000256" key="10">
    <source>
        <dbReference type="ARBA" id="ARBA00069616"/>
    </source>
</evidence>
<dbReference type="SUPFAM" id="SSF51419">
    <property type="entry name" value="PLP-binding barrel"/>
    <property type="match status" value="1"/>
</dbReference>
<accession>B8BTB3</accession>
<dbReference type="Gene3D" id="2.40.37.20">
    <property type="entry name" value="D-serine dehydratase-like domain"/>
    <property type="match status" value="1"/>
</dbReference>
<dbReference type="InterPro" id="IPR029066">
    <property type="entry name" value="PLP-binding_barrel"/>
</dbReference>
<dbReference type="Proteomes" id="UP000001449">
    <property type="component" value="Chromosome 2"/>
</dbReference>
<evidence type="ECO:0000256" key="8">
    <source>
        <dbReference type="ARBA" id="ARBA00051198"/>
    </source>
</evidence>
<dbReference type="SMART" id="SM01119">
    <property type="entry name" value="D-ser_dehydrat"/>
    <property type="match status" value="1"/>
</dbReference>
<dbReference type="Pfam" id="PF01168">
    <property type="entry name" value="Ala_racemase_N"/>
    <property type="match status" value="1"/>
</dbReference>
<dbReference type="PANTHER" id="PTHR28004:SF2">
    <property type="entry name" value="D-SERINE DEHYDRATASE"/>
    <property type="match status" value="1"/>
</dbReference>
<dbReference type="KEGG" id="tps:THAPSDRAFT_261186"/>
<dbReference type="Gene3D" id="3.20.20.10">
    <property type="entry name" value="Alanine racemase"/>
    <property type="match status" value="1"/>
</dbReference>
<evidence type="ECO:0000256" key="3">
    <source>
        <dbReference type="ARBA" id="ARBA00005323"/>
    </source>
</evidence>
<dbReference type="GO" id="GO:0036088">
    <property type="term" value="P:D-serine catabolic process"/>
    <property type="evidence" value="ECO:0000318"/>
    <property type="project" value="GO_Central"/>
</dbReference>
<evidence type="ECO:0000256" key="9">
    <source>
        <dbReference type="ARBA" id="ARBA00066349"/>
    </source>
</evidence>
<dbReference type="PaxDb" id="35128-Thaps261186"/>
<gene>
    <name evidence="13" type="ORF">THAPSDRAFT_261186</name>
</gene>
<dbReference type="GO" id="GO:0046872">
    <property type="term" value="F:metal ion binding"/>
    <property type="evidence" value="ECO:0007669"/>
    <property type="project" value="UniProtKB-KW"/>
</dbReference>
<keyword evidence="6" id="KW-0663">Pyridoxal phosphate</keyword>
<feature type="non-terminal residue" evidence="13">
    <location>
        <position position="1"/>
    </location>
</feature>
<evidence type="ECO:0000313" key="13">
    <source>
        <dbReference type="EMBL" id="EED94573.1"/>
    </source>
</evidence>
<dbReference type="STRING" id="35128.B8BTB3"/>